<evidence type="ECO:0000259" key="4">
    <source>
        <dbReference type="PROSITE" id="PS01124"/>
    </source>
</evidence>
<dbReference type="PANTHER" id="PTHR47894:SF1">
    <property type="entry name" value="HTH-TYPE TRANSCRIPTIONAL REGULATOR VQSM"/>
    <property type="match status" value="1"/>
</dbReference>
<proteinExistence type="predicted"/>
<dbReference type="AlphaFoldDB" id="A0A545U9Z8"/>
<dbReference type="InterPro" id="IPR009057">
    <property type="entry name" value="Homeodomain-like_sf"/>
</dbReference>
<dbReference type="InterPro" id="IPR018060">
    <property type="entry name" value="HTH_AraC"/>
</dbReference>
<keyword evidence="6" id="KW-1185">Reference proteome</keyword>
<keyword evidence="2" id="KW-0238">DNA-binding</keyword>
<dbReference type="SUPFAM" id="SSF46689">
    <property type="entry name" value="Homeodomain-like"/>
    <property type="match status" value="1"/>
</dbReference>
<evidence type="ECO:0000256" key="1">
    <source>
        <dbReference type="ARBA" id="ARBA00023015"/>
    </source>
</evidence>
<dbReference type="GO" id="GO:0005829">
    <property type="term" value="C:cytosol"/>
    <property type="evidence" value="ECO:0007669"/>
    <property type="project" value="TreeGrafter"/>
</dbReference>
<dbReference type="Pfam" id="PF12625">
    <property type="entry name" value="Arabinose_bd"/>
    <property type="match status" value="1"/>
</dbReference>
<comment type="caution">
    <text evidence="5">The sequence shown here is derived from an EMBL/GenBank/DDBJ whole genome shotgun (WGS) entry which is preliminary data.</text>
</comment>
<gene>
    <name evidence="5" type="ORF">FKG94_01805</name>
</gene>
<dbReference type="Gene3D" id="1.10.10.60">
    <property type="entry name" value="Homeodomain-like"/>
    <property type="match status" value="1"/>
</dbReference>
<dbReference type="EMBL" id="VHSG01000002">
    <property type="protein sequence ID" value="TQV86307.1"/>
    <property type="molecule type" value="Genomic_DNA"/>
</dbReference>
<keyword evidence="3" id="KW-0804">Transcription</keyword>
<organism evidence="5 6">
    <name type="scientific">Exilibacterium tricleocarpae</name>
    <dbReference type="NCBI Taxonomy" id="2591008"/>
    <lineage>
        <taxon>Bacteria</taxon>
        <taxon>Pseudomonadati</taxon>
        <taxon>Pseudomonadota</taxon>
        <taxon>Gammaproteobacteria</taxon>
        <taxon>Cellvibrionales</taxon>
        <taxon>Cellvibrionaceae</taxon>
        <taxon>Exilibacterium</taxon>
    </lineage>
</organism>
<dbReference type="InterPro" id="IPR032687">
    <property type="entry name" value="AraC-type_N"/>
</dbReference>
<sequence>MKDAGYSTPTSLRRYITMATRCGVNCNPALLAAGITPQRLAGKDPVPITNAAMEHFLERIIPVTREPCFGLKTAQLIQPDTFDILGYIALNCASMREALALFPLYEGAAGDIGYTTVERRGELTLVRWNCGARSPLVRRHMVENVLASWTLYTNRIIGVDAKPLRVWFSHPAPGDVGLLRHYHDIFRCEVLFGQPCDGSWIDDSHLDTPFPQANRALLATLLEHAARRLEAVDRDASISHRVKNMIRLMLAESLPSRERVAAQLGMSSRTLQRHLSGQGQNYNTLLRDVRRELAIHYLEHSSLSLDEISRRLGFSETRSFHRSFKQWTGTTATAFRKDLPRQP</sequence>
<dbReference type="GO" id="GO:0000976">
    <property type="term" value="F:transcription cis-regulatory region binding"/>
    <property type="evidence" value="ECO:0007669"/>
    <property type="project" value="TreeGrafter"/>
</dbReference>
<name>A0A545U9Z8_9GAMM</name>
<reference evidence="5 6" key="1">
    <citation type="submission" date="2019-06" db="EMBL/GenBank/DDBJ databases">
        <title>Whole genome sequence for Cellvibrionaceae sp. R142.</title>
        <authorList>
            <person name="Wang G."/>
        </authorList>
    </citation>
    <scope>NUCLEOTIDE SEQUENCE [LARGE SCALE GENOMIC DNA]</scope>
    <source>
        <strain evidence="5 6">R142</strain>
    </source>
</reference>
<evidence type="ECO:0000313" key="6">
    <source>
        <dbReference type="Proteomes" id="UP000319732"/>
    </source>
</evidence>
<dbReference type="OrthoDB" id="6194859at2"/>
<dbReference type="SMART" id="SM00342">
    <property type="entry name" value="HTH_ARAC"/>
    <property type="match status" value="1"/>
</dbReference>
<dbReference type="RefSeq" id="WP_142902460.1">
    <property type="nucleotide sequence ID" value="NZ_ML660087.1"/>
</dbReference>
<protein>
    <submittedName>
        <fullName evidence="5">AraC family transcriptional regulator</fullName>
    </submittedName>
</protein>
<accession>A0A545U9Z8</accession>
<keyword evidence="1" id="KW-0805">Transcription regulation</keyword>
<evidence type="ECO:0000256" key="3">
    <source>
        <dbReference type="ARBA" id="ARBA00023163"/>
    </source>
</evidence>
<feature type="domain" description="HTH araC/xylS-type" evidence="4">
    <location>
        <begin position="240"/>
        <end position="338"/>
    </location>
</feature>
<dbReference type="PANTHER" id="PTHR47894">
    <property type="entry name" value="HTH-TYPE TRANSCRIPTIONAL REGULATOR GADX"/>
    <property type="match status" value="1"/>
</dbReference>
<evidence type="ECO:0000256" key="2">
    <source>
        <dbReference type="ARBA" id="ARBA00023125"/>
    </source>
</evidence>
<dbReference type="PROSITE" id="PS01124">
    <property type="entry name" value="HTH_ARAC_FAMILY_2"/>
    <property type="match status" value="1"/>
</dbReference>
<dbReference type="Pfam" id="PF12833">
    <property type="entry name" value="HTH_18"/>
    <property type="match status" value="1"/>
</dbReference>
<dbReference type="Proteomes" id="UP000319732">
    <property type="component" value="Unassembled WGS sequence"/>
</dbReference>
<evidence type="ECO:0000313" key="5">
    <source>
        <dbReference type="EMBL" id="TQV86307.1"/>
    </source>
</evidence>
<dbReference type="GO" id="GO:0003700">
    <property type="term" value="F:DNA-binding transcription factor activity"/>
    <property type="evidence" value="ECO:0007669"/>
    <property type="project" value="InterPro"/>
</dbReference>